<keyword evidence="4 5" id="KW-0472">Membrane</keyword>
<dbReference type="GO" id="GO:0008381">
    <property type="term" value="F:mechanosensitive monoatomic ion channel activity"/>
    <property type="evidence" value="ECO:0007669"/>
    <property type="project" value="InterPro"/>
</dbReference>
<dbReference type="InterPro" id="IPR006685">
    <property type="entry name" value="MscS_channel_2nd"/>
</dbReference>
<dbReference type="InterPro" id="IPR023408">
    <property type="entry name" value="MscS_beta-dom_sf"/>
</dbReference>
<evidence type="ECO:0000256" key="1">
    <source>
        <dbReference type="ARBA" id="ARBA00004141"/>
    </source>
</evidence>
<feature type="transmembrane region" description="Helical" evidence="5">
    <location>
        <begin position="84"/>
        <end position="102"/>
    </location>
</feature>
<proteinExistence type="predicted"/>
<accession>A0A7C3J421</accession>
<dbReference type="Pfam" id="PF00520">
    <property type="entry name" value="Ion_trans"/>
    <property type="match status" value="1"/>
</dbReference>
<keyword evidence="3 5" id="KW-1133">Transmembrane helix</keyword>
<evidence type="ECO:0000256" key="3">
    <source>
        <dbReference type="ARBA" id="ARBA00022989"/>
    </source>
</evidence>
<dbReference type="SUPFAM" id="SSF50182">
    <property type="entry name" value="Sm-like ribonucleoproteins"/>
    <property type="match status" value="1"/>
</dbReference>
<dbReference type="PANTHER" id="PTHR30221">
    <property type="entry name" value="SMALL-CONDUCTANCE MECHANOSENSITIVE CHANNEL"/>
    <property type="match status" value="1"/>
</dbReference>
<dbReference type="InterPro" id="IPR005821">
    <property type="entry name" value="Ion_trans_dom"/>
</dbReference>
<dbReference type="Gene3D" id="2.30.30.60">
    <property type="match status" value="1"/>
</dbReference>
<organism evidence="8">
    <name type="scientific">Candidatus Methanomethylicus mesodigestus</name>
    <dbReference type="NCBI Taxonomy" id="1867258"/>
    <lineage>
        <taxon>Archaea</taxon>
        <taxon>Thermoproteota</taxon>
        <taxon>Methanosuratincolia</taxon>
        <taxon>Candidatus Methanomethylicales</taxon>
        <taxon>Candidatus Methanomethylicaceae</taxon>
        <taxon>Candidatus Methanomethylicus</taxon>
    </lineage>
</organism>
<name>A0A7C3J421_9CREN</name>
<dbReference type="Gene3D" id="1.20.120.350">
    <property type="entry name" value="Voltage-gated potassium channels. Chain C"/>
    <property type="match status" value="1"/>
</dbReference>
<dbReference type="AlphaFoldDB" id="A0A7C3J421"/>
<comment type="caution">
    <text evidence="8">The sequence shown here is derived from an EMBL/GenBank/DDBJ whole genome shotgun (WGS) entry which is preliminary data.</text>
</comment>
<feature type="transmembrane region" description="Helical" evidence="5">
    <location>
        <begin position="138"/>
        <end position="155"/>
    </location>
</feature>
<evidence type="ECO:0000256" key="5">
    <source>
        <dbReference type="SAM" id="Phobius"/>
    </source>
</evidence>
<feature type="transmembrane region" description="Helical" evidence="5">
    <location>
        <begin position="175"/>
        <end position="196"/>
    </location>
</feature>
<comment type="subcellular location">
    <subcellularLocation>
        <location evidence="1">Membrane</location>
        <topology evidence="1">Multi-pass membrane protein</topology>
    </subcellularLocation>
</comment>
<feature type="domain" description="Mechanosensitive ion channel MscS" evidence="7">
    <location>
        <begin position="251"/>
        <end position="319"/>
    </location>
</feature>
<sequence length="442" mass="48588">MNMPDGNGPSPLLEYIMASVALISIALLVIEYAFPLSEAATGEIYAVDLAICIAFAADFSYALHKSASRSSYLKGHWVDLAASVPAYFFVFFESITVFGIVLRSLRLIRFLRFLAVIARIRRSKGIGAVGYAKPGTKLGGALTISIAIAAFYALFRESISSVPYGAYVLETLASVAIVSGALALAELIIIIASPRIDAQETRHSFEQAIRVFFVGMAAVAVVSFVFKELLILAFSLGVFGLILSYSLSPMISNFISWIYIALKKVYIVGDSVKIGGTRGIVTKVGYFTTTLLEIGDESSYWSVTGRILTIPNSMVLSAIVATYGTRKSPVRVGSITFDLAYESNLEEVRQIMIKSVQDYMRSDIESMIKHCEENNCEERFREVIKAGPRVIFEPSSTWIQATVLYPCLPSKIVRSVSDLTEIILREFNARPEVVKFPATRSR</sequence>
<keyword evidence="2 5" id="KW-0812">Transmembrane</keyword>
<dbReference type="InterPro" id="IPR045275">
    <property type="entry name" value="MscS_archaea/bacteria_type"/>
</dbReference>
<dbReference type="GO" id="GO:0016020">
    <property type="term" value="C:membrane"/>
    <property type="evidence" value="ECO:0007669"/>
    <property type="project" value="UniProtKB-SubCell"/>
</dbReference>
<feature type="transmembrane region" description="Helical" evidence="5">
    <location>
        <begin position="232"/>
        <end position="260"/>
    </location>
</feature>
<dbReference type="InterPro" id="IPR027359">
    <property type="entry name" value="Volt_channel_dom_sf"/>
</dbReference>
<dbReference type="PANTHER" id="PTHR30221:SF1">
    <property type="entry name" value="SMALL-CONDUCTANCE MECHANOSENSITIVE CHANNEL"/>
    <property type="match status" value="1"/>
</dbReference>
<evidence type="ECO:0000313" key="8">
    <source>
        <dbReference type="EMBL" id="HFK19957.1"/>
    </source>
</evidence>
<protein>
    <submittedName>
        <fullName evidence="8">Mechanosensitive ion channel</fullName>
    </submittedName>
</protein>
<evidence type="ECO:0000256" key="2">
    <source>
        <dbReference type="ARBA" id="ARBA00022692"/>
    </source>
</evidence>
<dbReference type="SUPFAM" id="SSF81324">
    <property type="entry name" value="Voltage-gated potassium channels"/>
    <property type="match status" value="1"/>
</dbReference>
<gene>
    <name evidence="8" type="ORF">ENS19_01600</name>
</gene>
<feature type="domain" description="Ion transport" evidence="6">
    <location>
        <begin position="11"/>
        <end position="153"/>
    </location>
</feature>
<feature type="transmembrane region" description="Helical" evidence="5">
    <location>
        <begin position="208"/>
        <end position="226"/>
    </location>
</feature>
<evidence type="ECO:0000259" key="6">
    <source>
        <dbReference type="Pfam" id="PF00520"/>
    </source>
</evidence>
<evidence type="ECO:0000259" key="7">
    <source>
        <dbReference type="Pfam" id="PF00924"/>
    </source>
</evidence>
<reference evidence="8" key="1">
    <citation type="journal article" date="2020" name="mSystems">
        <title>Genome- and Community-Level Interaction Insights into Carbon Utilization and Element Cycling Functions of Hydrothermarchaeota in Hydrothermal Sediment.</title>
        <authorList>
            <person name="Zhou Z."/>
            <person name="Liu Y."/>
            <person name="Xu W."/>
            <person name="Pan J."/>
            <person name="Luo Z.H."/>
            <person name="Li M."/>
        </authorList>
    </citation>
    <scope>NUCLEOTIDE SEQUENCE [LARGE SCALE GENOMIC DNA]</scope>
    <source>
        <strain evidence="8">SpSt-468</strain>
    </source>
</reference>
<feature type="transmembrane region" description="Helical" evidence="5">
    <location>
        <begin position="46"/>
        <end position="64"/>
    </location>
</feature>
<dbReference type="Pfam" id="PF00924">
    <property type="entry name" value="MS_channel_2nd"/>
    <property type="match status" value="1"/>
</dbReference>
<dbReference type="EMBL" id="DSTX01000002">
    <property type="protein sequence ID" value="HFK19957.1"/>
    <property type="molecule type" value="Genomic_DNA"/>
</dbReference>
<dbReference type="InterPro" id="IPR010920">
    <property type="entry name" value="LSM_dom_sf"/>
</dbReference>
<feature type="transmembrane region" description="Helical" evidence="5">
    <location>
        <begin position="12"/>
        <end position="34"/>
    </location>
</feature>
<evidence type="ECO:0000256" key="4">
    <source>
        <dbReference type="ARBA" id="ARBA00023136"/>
    </source>
</evidence>